<accession>A0ABU4YU63</accession>
<dbReference type="Pfam" id="PF00353">
    <property type="entry name" value="HemolysinCabind"/>
    <property type="match status" value="1"/>
</dbReference>
<dbReference type="RefSeq" id="WP_320236793.1">
    <property type="nucleotide sequence ID" value="NZ_JAVIIU010000020.1"/>
</dbReference>
<sequence>MDGRAGKDSISAGGGIDRAFGGADNDKVFGGEGLIIISATVEMNFAWRMTTERC</sequence>
<name>A0ABU4YU63_9HYPH</name>
<protein>
    <recommendedName>
        <fullName evidence="4">Calcium-binding protein</fullName>
    </recommendedName>
</protein>
<dbReference type="Gene3D" id="2.150.10.10">
    <property type="entry name" value="Serralysin-like metalloprotease, C-terminal"/>
    <property type="match status" value="1"/>
</dbReference>
<evidence type="ECO:0000313" key="2">
    <source>
        <dbReference type="EMBL" id="MDX8489352.1"/>
    </source>
</evidence>
<evidence type="ECO:0000313" key="3">
    <source>
        <dbReference type="Proteomes" id="UP001280156"/>
    </source>
</evidence>
<gene>
    <name evidence="2" type="ORF">RFM52_29690</name>
</gene>
<keyword evidence="3" id="KW-1185">Reference proteome</keyword>
<proteinExistence type="predicted"/>
<evidence type="ECO:0008006" key="4">
    <source>
        <dbReference type="Google" id="ProtNLM"/>
    </source>
</evidence>
<organism evidence="2 3">
    <name type="scientific">Mesorhizobium humile</name>
    <dbReference type="NCBI Taxonomy" id="3072313"/>
    <lineage>
        <taxon>Bacteria</taxon>
        <taxon>Pseudomonadati</taxon>
        <taxon>Pseudomonadota</taxon>
        <taxon>Alphaproteobacteria</taxon>
        <taxon>Hyphomicrobiales</taxon>
        <taxon>Phyllobacteriaceae</taxon>
        <taxon>Mesorhizobium</taxon>
    </lineage>
</organism>
<evidence type="ECO:0000256" key="1">
    <source>
        <dbReference type="SAM" id="MobiDB-lite"/>
    </source>
</evidence>
<dbReference type="SUPFAM" id="SSF51120">
    <property type="entry name" value="beta-Roll"/>
    <property type="match status" value="1"/>
</dbReference>
<reference evidence="2 3" key="1">
    <citation type="submission" date="2023-08" db="EMBL/GenBank/DDBJ databases">
        <title>Implementing the SeqCode for naming new Mesorhizobium species isolated from Vachellia karroo root nodules.</title>
        <authorList>
            <person name="Van Lill M."/>
        </authorList>
    </citation>
    <scope>NUCLEOTIDE SEQUENCE [LARGE SCALE GENOMIC DNA]</scope>
    <source>
        <strain evidence="2 3">VK2B</strain>
    </source>
</reference>
<dbReference type="EMBL" id="JAVIIV010000030">
    <property type="protein sequence ID" value="MDX8489352.1"/>
    <property type="molecule type" value="Genomic_DNA"/>
</dbReference>
<dbReference type="InterPro" id="IPR001343">
    <property type="entry name" value="Hemolysn_Ca-bd"/>
</dbReference>
<feature type="region of interest" description="Disordered" evidence="1">
    <location>
        <begin position="1"/>
        <end position="23"/>
    </location>
</feature>
<comment type="caution">
    <text evidence="2">The sequence shown here is derived from an EMBL/GenBank/DDBJ whole genome shotgun (WGS) entry which is preliminary data.</text>
</comment>
<dbReference type="Proteomes" id="UP001280156">
    <property type="component" value="Unassembled WGS sequence"/>
</dbReference>
<dbReference type="InterPro" id="IPR011049">
    <property type="entry name" value="Serralysin-like_metalloprot_C"/>
</dbReference>